<proteinExistence type="predicted"/>
<dbReference type="InterPro" id="IPR036390">
    <property type="entry name" value="WH_DNA-bd_sf"/>
</dbReference>
<dbReference type="InterPro" id="IPR036388">
    <property type="entry name" value="WH-like_DNA-bd_sf"/>
</dbReference>
<comment type="caution">
    <text evidence="5">The sequence shown here is derived from an EMBL/GenBank/DDBJ whole genome shotgun (WGS) entry which is preliminary data.</text>
</comment>
<keyword evidence="2" id="KW-0238">DNA-binding</keyword>
<dbReference type="Pfam" id="PF07729">
    <property type="entry name" value="FCD"/>
    <property type="match status" value="1"/>
</dbReference>
<dbReference type="SUPFAM" id="SSF48008">
    <property type="entry name" value="GntR ligand-binding domain-like"/>
    <property type="match status" value="1"/>
</dbReference>
<dbReference type="SUPFAM" id="SSF46785">
    <property type="entry name" value="Winged helix' DNA-binding domain"/>
    <property type="match status" value="1"/>
</dbReference>
<dbReference type="GO" id="GO:0003700">
    <property type="term" value="F:DNA-binding transcription factor activity"/>
    <property type="evidence" value="ECO:0007669"/>
    <property type="project" value="InterPro"/>
</dbReference>
<dbReference type="PANTHER" id="PTHR43537">
    <property type="entry name" value="TRANSCRIPTIONAL REGULATOR, GNTR FAMILY"/>
    <property type="match status" value="1"/>
</dbReference>
<dbReference type="PANTHER" id="PTHR43537:SF5">
    <property type="entry name" value="UXU OPERON TRANSCRIPTIONAL REGULATOR"/>
    <property type="match status" value="1"/>
</dbReference>
<protein>
    <submittedName>
        <fullName evidence="5">GntR family transcriptional regulator</fullName>
    </submittedName>
</protein>
<dbReference type="CDD" id="cd07377">
    <property type="entry name" value="WHTH_GntR"/>
    <property type="match status" value="1"/>
</dbReference>
<dbReference type="InterPro" id="IPR000524">
    <property type="entry name" value="Tscrpt_reg_HTH_GntR"/>
</dbReference>
<dbReference type="InterPro" id="IPR011711">
    <property type="entry name" value="GntR_C"/>
</dbReference>
<reference evidence="5 6" key="1">
    <citation type="submission" date="2019-12" db="EMBL/GenBank/DDBJ databases">
        <title>Roseobacter cerasinus sp. nov., isolated from seawater around aquaculture.</title>
        <authorList>
            <person name="Muramatsu S."/>
            <person name="Takabe Y."/>
            <person name="Mori K."/>
            <person name="Takaichi S."/>
            <person name="Hanada S."/>
        </authorList>
    </citation>
    <scope>NUCLEOTIDE SEQUENCE [LARGE SCALE GENOMIC DNA]</scope>
    <source>
        <strain evidence="5 6">AI77</strain>
    </source>
</reference>
<evidence type="ECO:0000259" key="4">
    <source>
        <dbReference type="PROSITE" id="PS50949"/>
    </source>
</evidence>
<evidence type="ECO:0000256" key="2">
    <source>
        <dbReference type="ARBA" id="ARBA00023125"/>
    </source>
</evidence>
<gene>
    <name evidence="5" type="ORF">So717_36200</name>
</gene>
<evidence type="ECO:0000313" key="5">
    <source>
        <dbReference type="EMBL" id="GFE51867.1"/>
    </source>
</evidence>
<dbReference type="Pfam" id="PF00392">
    <property type="entry name" value="GntR"/>
    <property type="match status" value="1"/>
</dbReference>
<dbReference type="SMART" id="SM00895">
    <property type="entry name" value="FCD"/>
    <property type="match status" value="1"/>
</dbReference>
<dbReference type="GO" id="GO:0003677">
    <property type="term" value="F:DNA binding"/>
    <property type="evidence" value="ECO:0007669"/>
    <property type="project" value="UniProtKB-KW"/>
</dbReference>
<evidence type="ECO:0000313" key="6">
    <source>
        <dbReference type="Proteomes" id="UP000436522"/>
    </source>
</evidence>
<keyword evidence="1" id="KW-0805">Transcription regulation</keyword>
<dbReference type="SMART" id="SM00345">
    <property type="entry name" value="HTH_GNTR"/>
    <property type="match status" value="1"/>
</dbReference>
<evidence type="ECO:0000256" key="3">
    <source>
        <dbReference type="ARBA" id="ARBA00023163"/>
    </source>
</evidence>
<dbReference type="EMBL" id="BLIV01000008">
    <property type="protein sequence ID" value="GFE51867.1"/>
    <property type="molecule type" value="Genomic_DNA"/>
</dbReference>
<name>A0A640VVI1_9RHOB</name>
<dbReference type="RefSeq" id="WP_238841059.1">
    <property type="nucleotide sequence ID" value="NZ_BLIV01000008.1"/>
</dbReference>
<evidence type="ECO:0000256" key="1">
    <source>
        <dbReference type="ARBA" id="ARBA00023015"/>
    </source>
</evidence>
<sequence>MLDALTRAIELNQLKVGDRLPPEIEIAQGLGISRAKVREALTSWQNMGIVTRNKKAGTRLAAEVSSNAIQLPVTVKLEAESLLRTHAVRRPLEIETVRLAAKNCDETHRRIIIARCAELLAVYEAGEDWRPADYRFHAALQDACGNPLFGQLIQQIQQGFNEIYEAPFGRAHLGQASIPLHGPMADAVVAGDVEQAAALMEQILALVEGEIREVMQVMGQGDD</sequence>
<keyword evidence="6" id="KW-1185">Reference proteome</keyword>
<dbReference type="Gene3D" id="1.10.10.10">
    <property type="entry name" value="Winged helix-like DNA-binding domain superfamily/Winged helix DNA-binding domain"/>
    <property type="match status" value="1"/>
</dbReference>
<feature type="domain" description="HTH gntR-type" evidence="4">
    <location>
        <begin position="1"/>
        <end position="63"/>
    </location>
</feature>
<accession>A0A640VVI1</accession>
<keyword evidence="3" id="KW-0804">Transcription</keyword>
<dbReference type="AlphaFoldDB" id="A0A640VVI1"/>
<dbReference type="Gene3D" id="1.20.120.530">
    <property type="entry name" value="GntR ligand-binding domain-like"/>
    <property type="match status" value="1"/>
</dbReference>
<organism evidence="5 6">
    <name type="scientific">Roseobacter cerasinus</name>
    <dbReference type="NCBI Taxonomy" id="2602289"/>
    <lineage>
        <taxon>Bacteria</taxon>
        <taxon>Pseudomonadati</taxon>
        <taxon>Pseudomonadota</taxon>
        <taxon>Alphaproteobacteria</taxon>
        <taxon>Rhodobacterales</taxon>
        <taxon>Roseobacteraceae</taxon>
        <taxon>Roseobacter</taxon>
    </lineage>
</organism>
<dbReference type="Proteomes" id="UP000436522">
    <property type="component" value="Unassembled WGS sequence"/>
</dbReference>
<dbReference type="InterPro" id="IPR008920">
    <property type="entry name" value="TF_FadR/GntR_C"/>
</dbReference>
<dbReference type="PROSITE" id="PS50949">
    <property type="entry name" value="HTH_GNTR"/>
    <property type="match status" value="1"/>
</dbReference>
<dbReference type="PRINTS" id="PR00035">
    <property type="entry name" value="HTHGNTR"/>
</dbReference>